<protein>
    <submittedName>
        <fullName evidence="3">Uncharacterized protein</fullName>
    </submittedName>
</protein>
<accession>A0A8C0B3P0</accession>
<evidence type="ECO:0000256" key="1">
    <source>
        <dbReference type="ARBA" id="ARBA00023054"/>
    </source>
</evidence>
<sequence length="107" mass="12357">QPVNKGPLPNTSSFQINNLKAELFRKQEEFKKEKLLKDAGIFAKPKTSNKKPSIWNKQNTGVANRAEKDVEQKTEEEHILDKSRKKLEEKAKLYEKMTKGDFPGEQN</sequence>
<name>A0A8C0B3P0_9AVES</name>
<keyword evidence="1" id="KW-0175">Coiled coil</keyword>
<dbReference type="PANTHER" id="PTHR15885">
    <property type="entry name" value="COILED-COIL DOMAIN-CONTAINING PROTEIN 174"/>
    <property type="match status" value="1"/>
</dbReference>
<reference evidence="3" key="2">
    <citation type="submission" date="2025-09" db="UniProtKB">
        <authorList>
            <consortium name="Ensembl"/>
        </authorList>
    </citation>
    <scope>IDENTIFICATION</scope>
</reference>
<evidence type="ECO:0000256" key="2">
    <source>
        <dbReference type="SAM" id="MobiDB-lite"/>
    </source>
</evidence>
<evidence type="ECO:0000313" key="4">
    <source>
        <dbReference type="Proteomes" id="UP000694555"/>
    </source>
</evidence>
<evidence type="ECO:0000313" key="3">
    <source>
        <dbReference type="Ensembl" id="ENSBJAP00000011074.1"/>
    </source>
</evidence>
<proteinExistence type="predicted"/>
<feature type="region of interest" description="Disordered" evidence="2">
    <location>
        <begin position="61"/>
        <end position="83"/>
    </location>
</feature>
<dbReference type="AlphaFoldDB" id="A0A8C0B3P0"/>
<dbReference type="Proteomes" id="UP000694555">
    <property type="component" value="Unplaced"/>
</dbReference>
<dbReference type="Ensembl" id="ENSBJAT00000011387.1">
    <property type="protein sequence ID" value="ENSBJAP00000011074.1"/>
    <property type="gene ID" value="ENSBJAG00000007523.1"/>
</dbReference>
<organism evidence="3 4">
    <name type="scientific">Buteo japonicus</name>
    <dbReference type="NCBI Taxonomy" id="224669"/>
    <lineage>
        <taxon>Eukaryota</taxon>
        <taxon>Metazoa</taxon>
        <taxon>Chordata</taxon>
        <taxon>Craniata</taxon>
        <taxon>Vertebrata</taxon>
        <taxon>Euteleostomi</taxon>
        <taxon>Archelosauria</taxon>
        <taxon>Archosauria</taxon>
        <taxon>Dinosauria</taxon>
        <taxon>Saurischia</taxon>
        <taxon>Theropoda</taxon>
        <taxon>Coelurosauria</taxon>
        <taxon>Aves</taxon>
        <taxon>Neognathae</taxon>
        <taxon>Neoaves</taxon>
        <taxon>Telluraves</taxon>
        <taxon>Accipitrimorphae</taxon>
        <taxon>Accipitriformes</taxon>
        <taxon>Accipitridae</taxon>
        <taxon>Accipitrinae</taxon>
        <taxon>Buteo</taxon>
    </lineage>
</organism>
<feature type="compositionally biased region" description="Basic and acidic residues" evidence="2">
    <location>
        <begin position="65"/>
        <end position="83"/>
    </location>
</feature>
<keyword evidence="4" id="KW-1185">Reference proteome</keyword>
<reference evidence="3" key="1">
    <citation type="submission" date="2025-08" db="UniProtKB">
        <authorList>
            <consortium name="Ensembl"/>
        </authorList>
    </citation>
    <scope>IDENTIFICATION</scope>
</reference>
<dbReference type="PANTHER" id="PTHR15885:SF1">
    <property type="entry name" value="COILED-COIL DOMAIN-CONTAINING PROTEIN 174"/>
    <property type="match status" value="1"/>
</dbReference>
<dbReference type="InterPro" id="IPR025066">
    <property type="entry name" value="CCDC174-like"/>
</dbReference>
<dbReference type="GO" id="GO:0005634">
    <property type="term" value="C:nucleus"/>
    <property type="evidence" value="ECO:0007669"/>
    <property type="project" value="TreeGrafter"/>
</dbReference>